<reference evidence="1 2" key="1">
    <citation type="submission" date="2015-02" db="EMBL/GenBank/DDBJ databases">
        <title>Whole genome shotgun sequencing of cultured foodborne pathogen.</title>
        <authorList>
            <person name="Timme R."/>
            <person name="Allard M.W."/>
            <person name="Strain E."/>
            <person name="Evans P.S."/>
            <person name="Brown E."/>
        </authorList>
    </citation>
    <scope>NUCLEOTIDE SEQUENCE [LARGE SCALE GENOMIC DNA]</scope>
    <source>
        <strain evidence="1 2">GCSL-TSO-24</strain>
    </source>
</reference>
<accession>A0A0D8L369</accession>
<evidence type="ECO:0000313" key="2">
    <source>
        <dbReference type="Proteomes" id="UP000032582"/>
    </source>
</evidence>
<organism evidence="1 2">
    <name type="scientific">Morganella morganii</name>
    <name type="common">Proteus morganii</name>
    <dbReference type="NCBI Taxonomy" id="582"/>
    <lineage>
        <taxon>Bacteria</taxon>
        <taxon>Pseudomonadati</taxon>
        <taxon>Pseudomonadota</taxon>
        <taxon>Gammaproteobacteria</taxon>
        <taxon>Enterobacterales</taxon>
        <taxon>Morganellaceae</taxon>
        <taxon>Morganella</taxon>
    </lineage>
</organism>
<dbReference type="EMBL" id="JZSH01000372">
    <property type="protein sequence ID" value="KJF76242.1"/>
    <property type="molecule type" value="Genomic_DNA"/>
</dbReference>
<comment type="caution">
    <text evidence="1">The sequence shown here is derived from an EMBL/GenBank/DDBJ whole genome shotgun (WGS) entry which is preliminary data.</text>
</comment>
<protein>
    <recommendedName>
        <fullName evidence="3">DUF2570 domain-containing protein</fullName>
    </recommendedName>
</protein>
<name>A0A0D8L369_MORMO</name>
<sequence>MTTPARIITLLFSLLIAGLLSYGMKHYYDKAEQLTGENTALKKDIDRQAGIIAAQSFEFNRFNRIAQAATQNNISQRAASEERQIEYRTILKNNPTCDLPVPRTVSDGLHRDTYRLRARTMHSAAGLADKTGAAVPAARTLTYCELPLWIDLLIADLDEANTQLEGIRAAEKARQHEQTQQH</sequence>
<dbReference type="AlphaFoldDB" id="A0A0D8L369"/>
<evidence type="ECO:0000313" key="1">
    <source>
        <dbReference type="EMBL" id="KJF76242.1"/>
    </source>
</evidence>
<dbReference type="PATRIC" id="fig|582.24.peg.6261"/>
<dbReference type="Proteomes" id="UP000032582">
    <property type="component" value="Unassembled WGS sequence"/>
</dbReference>
<evidence type="ECO:0008006" key="3">
    <source>
        <dbReference type="Google" id="ProtNLM"/>
    </source>
</evidence>
<proteinExistence type="predicted"/>
<gene>
    <name evidence="1" type="ORF">UA45_19650</name>
</gene>